<protein>
    <submittedName>
        <fullName evidence="2">DUF2784 domain-containing protein</fullName>
    </submittedName>
</protein>
<sequence>MAWRVLADAVVLFHLLFVAFAVGGGLLAFRWRWVPWLHLPALGWAAFVEFSGRICPLTPLENHLRAAAGAEAYAGGFVEHYLLPVLYPAGLTRELQWTLGAGLVAFNLAVYALLAWRPLRRG</sequence>
<accession>A0ABR9S8V7</accession>
<dbReference type="EMBL" id="JADDIV010000005">
    <property type="protein sequence ID" value="MBE7369469.1"/>
    <property type="molecule type" value="Genomic_DNA"/>
</dbReference>
<organism evidence="2 3">
    <name type="scientific">Ramlibacter pallidus</name>
    <dbReference type="NCBI Taxonomy" id="2780087"/>
    <lineage>
        <taxon>Bacteria</taxon>
        <taxon>Pseudomonadati</taxon>
        <taxon>Pseudomonadota</taxon>
        <taxon>Betaproteobacteria</taxon>
        <taxon>Burkholderiales</taxon>
        <taxon>Comamonadaceae</taxon>
        <taxon>Ramlibacter</taxon>
    </lineage>
</organism>
<evidence type="ECO:0000313" key="2">
    <source>
        <dbReference type="EMBL" id="MBE7369469.1"/>
    </source>
</evidence>
<dbReference type="InterPro" id="IPR021218">
    <property type="entry name" value="DUF2784"/>
</dbReference>
<reference evidence="2 3" key="1">
    <citation type="submission" date="2020-10" db="EMBL/GenBank/DDBJ databases">
        <title>Ramlibacter sp. HM2 16S ribosomal RNA gene Genome sequencing and assembly.</title>
        <authorList>
            <person name="Kang M."/>
        </authorList>
    </citation>
    <scope>NUCLEOTIDE SEQUENCE [LARGE SCALE GENOMIC DNA]</scope>
    <source>
        <strain evidence="2 3">HM2</strain>
    </source>
</reference>
<evidence type="ECO:0000256" key="1">
    <source>
        <dbReference type="SAM" id="Phobius"/>
    </source>
</evidence>
<proteinExistence type="predicted"/>
<keyword evidence="3" id="KW-1185">Reference proteome</keyword>
<name>A0ABR9S8V7_9BURK</name>
<keyword evidence="1" id="KW-0472">Membrane</keyword>
<comment type="caution">
    <text evidence="2">The sequence shown here is derived from an EMBL/GenBank/DDBJ whole genome shotgun (WGS) entry which is preliminary data.</text>
</comment>
<feature type="transmembrane region" description="Helical" evidence="1">
    <location>
        <begin position="95"/>
        <end position="116"/>
    </location>
</feature>
<dbReference type="Proteomes" id="UP000806285">
    <property type="component" value="Unassembled WGS sequence"/>
</dbReference>
<keyword evidence="1" id="KW-0812">Transmembrane</keyword>
<evidence type="ECO:0000313" key="3">
    <source>
        <dbReference type="Proteomes" id="UP000806285"/>
    </source>
</evidence>
<gene>
    <name evidence="2" type="ORF">IM787_18035</name>
</gene>
<feature type="transmembrane region" description="Helical" evidence="1">
    <location>
        <begin position="12"/>
        <end position="33"/>
    </location>
</feature>
<dbReference type="Pfam" id="PF10861">
    <property type="entry name" value="DUF2784"/>
    <property type="match status" value="1"/>
</dbReference>
<keyword evidence="1" id="KW-1133">Transmembrane helix</keyword>